<dbReference type="RefSeq" id="WP_135349684.1">
    <property type="nucleotide sequence ID" value="NZ_SRJD01000024.1"/>
</dbReference>
<keyword evidence="1" id="KW-0472">Membrane</keyword>
<dbReference type="PANTHER" id="PTHR36834">
    <property type="entry name" value="MEMBRANE PROTEIN-RELATED"/>
    <property type="match status" value="1"/>
</dbReference>
<keyword evidence="1" id="KW-1133">Transmembrane helix</keyword>
<protein>
    <submittedName>
        <fullName evidence="3">VanZ family protein</fullName>
    </submittedName>
</protein>
<dbReference type="EMBL" id="SRJD01000024">
    <property type="protein sequence ID" value="TGA96455.1"/>
    <property type="molecule type" value="Genomic_DNA"/>
</dbReference>
<evidence type="ECO:0000313" key="4">
    <source>
        <dbReference type="Proteomes" id="UP000298347"/>
    </source>
</evidence>
<dbReference type="AlphaFoldDB" id="A0A4Z0GKD3"/>
<evidence type="ECO:0000313" key="3">
    <source>
        <dbReference type="EMBL" id="TGA96455.1"/>
    </source>
</evidence>
<accession>A0A4Z0GKD3</accession>
<dbReference type="InterPro" id="IPR006976">
    <property type="entry name" value="VanZ-like"/>
</dbReference>
<evidence type="ECO:0000259" key="2">
    <source>
        <dbReference type="Pfam" id="PF04892"/>
    </source>
</evidence>
<feature type="transmembrane region" description="Helical" evidence="1">
    <location>
        <begin position="87"/>
        <end position="109"/>
    </location>
</feature>
<reference evidence="3 4" key="1">
    <citation type="journal article" date="2015" name="Int. J. Syst. Evol. Microbiol.">
        <title>Sporolactobacillus shoreae sp. nov. and Sporolactobacillus spathodeae sp. nov., two spore-forming lactic acid bacteria isolated from tree barks in Thailand.</title>
        <authorList>
            <person name="Thamacharoensuk T."/>
            <person name="Kitahara M."/>
            <person name="Ohkuma M."/>
            <person name="Thongchul N."/>
            <person name="Tanasupawat S."/>
        </authorList>
    </citation>
    <scope>NUCLEOTIDE SEQUENCE [LARGE SCALE GENOMIC DNA]</scope>
    <source>
        <strain evidence="3 4">BK92</strain>
    </source>
</reference>
<dbReference type="PANTHER" id="PTHR36834:SF1">
    <property type="entry name" value="INTEGRAL MEMBRANE PROTEIN"/>
    <property type="match status" value="1"/>
</dbReference>
<gene>
    <name evidence="3" type="ORF">E4665_15395</name>
</gene>
<dbReference type="Pfam" id="PF04892">
    <property type="entry name" value="VanZ"/>
    <property type="match status" value="1"/>
</dbReference>
<dbReference type="OrthoDB" id="4822551at2"/>
<organism evidence="3 4">
    <name type="scientific">Sporolactobacillus shoreae</name>
    <dbReference type="NCBI Taxonomy" id="1465501"/>
    <lineage>
        <taxon>Bacteria</taxon>
        <taxon>Bacillati</taxon>
        <taxon>Bacillota</taxon>
        <taxon>Bacilli</taxon>
        <taxon>Bacillales</taxon>
        <taxon>Sporolactobacillaceae</taxon>
        <taxon>Sporolactobacillus</taxon>
    </lineage>
</organism>
<feature type="transmembrane region" description="Helical" evidence="1">
    <location>
        <begin position="59"/>
        <end position="80"/>
    </location>
</feature>
<feature type="transmembrane region" description="Helical" evidence="1">
    <location>
        <begin position="121"/>
        <end position="139"/>
    </location>
</feature>
<name>A0A4Z0GKD3_9BACL</name>
<evidence type="ECO:0000256" key="1">
    <source>
        <dbReference type="SAM" id="Phobius"/>
    </source>
</evidence>
<keyword evidence="1" id="KW-0812">Transmembrane</keyword>
<dbReference type="InterPro" id="IPR053150">
    <property type="entry name" value="Teicoplanin_resist-assoc"/>
</dbReference>
<comment type="caution">
    <text evidence="3">The sequence shown here is derived from an EMBL/GenBank/DDBJ whole genome shotgun (WGS) entry which is preliminary data.</text>
</comment>
<dbReference type="Proteomes" id="UP000298347">
    <property type="component" value="Unassembled WGS sequence"/>
</dbReference>
<feature type="domain" description="VanZ-like" evidence="2">
    <location>
        <begin position="17"/>
        <end position="135"/>
    </location>
</feature>
<sequence>MNQGISGKRALFIVLLACYLTVLLILTLFTHNYYTYGKSVNLEIFSSVRLMLRSRDSLLILKNVLGNIALFIPLGFLLPLVSLRMRFFLLTIGCGILFSLMIETVQYLFAARIFDIDDLLLNAAGTIIGRFLYSVGRFFRYKVMIFLS</sequence>
<proteinExistence type="predicted"/>
<keyword evidence="4" id="KW-1185">Reference proteome</keyword>
<feature type="transmembrane region" description="Helical" evidence="1">
    <location>
        <begin position="12"/>
        <end position="34"/>
    </location>
</feature>